<name>A0A5J5DVV0_9BIFI</name>
<dbReference type="Proteomes" id="UP000374630">
    <property type="component" value="Unassembled WGS sequence"/>
</dbReference>
<dbReference type="AlphaFoldDB" id="A0A5J5DVV0"/>
<sequence length="66" mass="7278">MFHRSTDNESVGLEVSLPLGVSDDGKILGWDKRIVFGEIGANDQIMEVRDDERNTSDDVAVTISAR</sequence>
<evidence type="ECO:0000313" key="4">
    <source>
        <dbReference type="Proteomes" id="UP000374630"/>
    </source>
</evidence>
<accession>A0A5J5DVV0</accession>
<evidence type="ECO:0000313" key="1">
    <source>
        <dbReference type="EMBL" id="KAA8820833.1"/>
    </source>
</evidence>
<gene>
    <name evidence="2" type="ORF">EM848_10180</name>
    <name evidence="1" type="ORF">EMO90_06000</name>
</gene>
<evidence type="ECO:0000313" key="2">
    <source>
        <dbReference type="EMBL" id="KAA8821827.1"/>
    </source>
</evidence>
<proteinExistence type="predicted"/>
<dbReference type="OrthoDB" id="3238562at2"/>
<organism evidence="2 3">
    <name type="scientific">Bifidobacterium vespertilionis</name>
    <dbReference type="NCBI Taxonomy" id="2562524"/>
    <lineage>
        <taxon>Bacteria</taxon>
        <taxon>Bacillati</taxon>
        <taxon>Actinomycetota</taxon>
        <taxon>Actinomycetes</taxon>
        <taxon>Bifidobacteriales</taxon>
        <taxon>Bifidobacteriaceae</taxon>
        <taxon>Bifidobacterium</taxon>
    </lineage>
</organism>
<keyword evidence="4" id="KW-1185">Reference proteome</keyword>
<reference evidence="3 4" key="1">
    <citation type="journal article" date="2019" name="Syst. Appl. Microbiol.">
        <title>Characterization of Bifidobacterium species in feaces of the Egyptian fruit bat: Description of B. vespertilionis sp. nov. and B. rousetti sp. nov.</title>
        <authorList>
            <person name="Modesto M."/>
            <person name="Satti M."/>
            <person name="Watanabe K."/>
            <person name="Puglisi E."/>
            <person name="Morelli L."/>
            <person name="Huang C.-H."/>
            <person name="Liou J.-S."/>
            <person name="Miyashita M."/>
            <person name="Tamura T."/>
            <person name="Saito S."/>
            <person name="Mori K."/>
            <person name="Huang L."/>
            <person name="Sciavilla P."/>
            <person name="Sandri C."/>
            <person name="Spiezio C."/>
            <person name="Vitali F."/>
            <person name="Cavalieri D."/>
            <person name="Perpetuini G."/>
            <person name="Tofalo R."/>
            <person name="Bonetti A."/>
            <person name="Arita M."/>
            <person name="Mattarelli P."/>
        </authorList>
    </citation>
    <scope>NUCLEOTIDE SEQUENCE [LARGE SCALE GENOMIC DNA]</scope>
    <source>
        <strain evidence="1 4">RST16</strain>
        <strain evidence="2 3">RST8</strain>
    </source>
</reference>
<comment type="caution">
    <text evidence="2">The sequence shown here is derived from an EMBL/GenBank/DDBJ whole genome shotgun (WGS) entry which is preliminary data.</text>
</comment>
<dbReference type="EMBL" id="RZOA01000024">
    <property type="protein sequence ID" value="KAA8821827.1"/>
    <property type="molecule type" value="Genomic_DNA"/>
</dbReference>
<dbReference type="EMBL" id="RZNZ01000007">
    <property type="protein sequence ID" value="KAA8820833.1"/>
    <property type="molecule type" value="Genomic_DNA"/>
</dbReference>
<protein>
    <submittedName>
        <fullName evidence="2">Uncharacterized protein</fullName>
    </submittedName>
</protein>
<dbReference type="Proteomes" id="UP000345527">
    <property type="component" value="Unassembled WGS sequence"/>
</dbReference>
<evidence type="ECO:0000313" key="3">
    <source>
        <dbReference type="Proteomes" id="UP000345527"/>
    </source>
</evidence>